<dbReference type="PANTHER" id="PTHR40254:SF1">
    <property type="entry name" value="BLR0577 PROTEIN"/>
    <property type="match status" value="1"/>
</dbReference>
<dbReference type="InterPro" id="IPR052189">
    <property type="entry name" value="L-asp_N-monooxygenase_NS-form"/>
</dbReference>
<reference evidence="2 3" key="1">
    <citation type="submission" date="2024-09" db="EMBL/GenBank/DDBJ databases">
        <authorList>
            <person name="Sun Q."/>
            <person name="Mori K."/>
        </authorList>
    </citation>
    <scope>NUCLEOTIDE SEQUENCE [LARGE SCALE GENOMIC DNA]</scope>
    <source>
        <strain evidence="2 3">CICC 11035S</strain>
    </source>
</reference>
<dbReference type="EMBL" id="JBHLTM010000075">
    <property type="protein sequence ID" value="MFC0686655.1"/>
    <property type="molecule type" value="Genomic_DNA"/>
</dbReference>
<evidence type="ECO:0000313" key="3">
    <source>
        <dbReference type="Proteomes" id="UP001589858"/>
    </source>
</evidence>
<accession>A0ABV6SBM9</accession>
<organism evidence="2 3">
    <name type="scientific">Novosphingobium clariflavum</name>
    <dbReference type="NCBI Taxonomy" id="2029884"/>
    <lineage>
        <taxon>Bacteria</taxon>
        <taxon>Pseudomonadati</taxon>
        <taxon>Pseudomonadota</taxon>
        <taxon>Alphaproteobacteria</taxon>
        <taxon>Sphingomonadales</taxon>
        <taxon>Sphingomonadaceae</taxon>
        <taxon>Novosphingobium</taxon>
    </lineage>
</organism>
<dbReference type="RefSeq" id="WP_267218460.1">
    <property type="nucleotide sequence ID" value="NZ_JAPCWC010000001.1"/>
</dbReference>
<sequence length="457" mass="49891">MTRMAPQFEAEDLPVAVVGAGFSGTLLTINLIRQGVRVVLIERSQAQLAKGLAFGTKGPEHLLNVRAANMSAFPDDQANFLRWIGQAGEEQANRFVPRLTYGLYLRELLIKALSDAGPKAQIVHAEALSARFGDRTVTVVLDDGSEIVARSLVLALGNFPPTPHPALAALPPELCFSDPWNPAAVADAAALDHVLLIGTGLTAADMILSLDKAGFKGRITALSRRGLKPHAHAETGPAVEHVPAPDARGSALVRQIRDRAKAIGWRAAVDEQRPHTQNLWRRHDLAGQRRLLRHVRPYWDVHRHRLAPDVARRLAELEAECRLEFVAGKLVGSDVTEGGAAVDYRPRGEEEFRRIEVCRVINCTGPEGDLLRSGFPLVKDLVAQGRVRPDAHRLGLDVEHLGRVRDAGGKPQDTLFAVGPVTKGEAWEIVAVPDIRRQVWNLARYLADAHWVGGEGL</sequence>
<name>A0ABV6SBM9_9SPHN</name>
<dbReference type="PANTHER" id="PTHR40254">
    <property type="entry name" value="BLR0577 PROTEIN"/>
    <property type="match status" value="1"/>
</dbReference>
<dbReference type="Pfam" id="PF13454">
    <property type="entry name" value="NAD_binding_9"/>
    <property type="match status" value="1"/>
</dbReference>
<evidence type="ECO:0000313" key="2">
    <source>
        <dbReference type="EMBL" id="MFC0686655.1"/>
    </source>
</evidence>
<dbReference type="SUPFAM" id="SSF51905">
    <property type="entry name" value="FAD/NAD(P)-binding domain"/>
    <property type="match status" value="2"/>
</dbReference>
<dbReference type="InterPro" id="IPR038732">
    <property type="entry name" value="HpyO/CreE_NAD-binding"/>
</dbReference>
<dbReference type="Proteomes" id="UP001589858">
    <property type="component" value="Unassembled WGS sequence"/>
</dbReference>
<gene>
    <name evidence="2" type="ORF">ACFFF8_18880</name>
</gene>
<proteinExistence type="predicted"/>
<protein>
    <submittedName>
        <fullName evidence="2">FAD/NAD(P)-binding protein</fullName>
    </submittedName>
</protein>
<comment type="caution">
    <text evidence="2">The sequence shown here is derived from an EMBL/GenBank/DDBJ whole genome shotgun (WGS) entry which is preliminary data.</text>
</comment>
<feature type="domain" description="FAD-dependent urate hydroxylase HpyO/Asp monooxygenase CreE-like FAD/NAD(P)-binding" evidence="1">
    <location>
        <begin position="16"/>
        <end position="158"/>
    </location>
</feature>
<keyword evidence="3" id="KW-1185">Reference proteome</keyword>
<dbReference type="InterPro" id="IPR036188">
    <property type="entry name" value="FAD/NAD-bd_sf"/>
</dbReference>
<dbReference type="Gene3D" id="3.50.50.60">
    <property type="entry name" value="FAD/NAD(P)-binding domain"/>
    <property type="match status" value="2"/>
</dbReference>
<evidence type="ECO:0000259" key="1">
    <source>
        <dbReference type="Pfam" id="PF13454"/>
    </source>
</evidence>